<sequence length="188" mass="20579">MYIYIACLPYYCYYYDLSCTNLLIADIDSLSNSNNLVHTIPAPIPAKPAKIIPAIRRAAAYKAKRRKSAKAYTIVGRAAAAKRYKNGNASRYTTNSGLTANKDNNNAYNGAYIPPANTEEEEGGSSDDNGVNSGISDSTDKGEGGGIYKRGKGASCYKDILLYKRQRVTSYPYGPPSTPYADIYVYYI</sequence>
<dbReference type="AlphaFoldDB" id="A0AAD9I6Y0"/>
<reference evidence="2" key="1">
    <citation type="journal article" date="2023" name="Mol. Plant Microbe Interact.">
        <title>Elucidating the Obligate Nature and Biological Capacity of an Invasive Fungal Corn Pathogen.</title>
        <authorList>
            <person name="MacCready J.S."/>
            <person name="Roggenkamp E.M."/>
            <person name="Gdanetz K."/>
            <person name="Chilvers M.I."/>
        </authorList>
    </citation>
    <scope>NUCLEOTIDE SEQUENCE</scope>
    <source>
        <strain evidence="2">PM02</strain>
    </source>
</reference>
<evidence type="ECO:0000256" key="1">
    <source>
        <dbReference type="SAM" id="MobiDB-lite"/>
    </source>
</evidence>
<keyword evidence="3" id="KW-1185">Reference proteome</keyword>
<gene>
    <name evidence="2" type="ORF">P8C59_006479</name>
</gene>
<feature type="region of interest" description="Disordered" evidence="1">
    <location>
        <begin position="92"/>
        <end position="146"/>
    </location>
</feature>
<dbReference type="Proteomes" id="UP001217918">
    <property type="component" value="Unassembled WGS sequence"/>
</dbReference>
<accession>A0AAD9I6Y0</accession>
<protein>
    <submittedName>
        <fullName evidence="2">Uncharacterized protein</fullName>
    </submittedName>
</protein>
<comment type="caution">
    <text evidence="2">The sequence shown here is derived from an EMBL/GenBank/DDBJ whole genome shotgun (WGS) entry which is preliminary data.</text>
</comment>
<dbReference type="EMBL" id="JAQQPM010000005">
    <property type="protein sequence ID" value="KAK2072103.1"/>
    <property type="molecule type" value="Genomic_DNA"/>
</dbReference>
<proteinExistence type="predicted"/>
<evidence type="ECO:0000313" key="3">
    <source>
        <dbReference type="Proteomes" id="UP001217918"/>
    </source>
</evidence>
<evidence type="ECO:0000313" key="2">
    <source>
        <dbReference type="EMBL" id="KAK2072103.1"/>
    </source>
</evidence>
<name>A0AAD9I6Y0_9PEZI</name>
<feature type="compositionally biased region" description="Polar residues" evidence="1">
    <location>
        <begin position="92"/>
        <end position="108"/>
    </location>
</feature>
<feature type="compositionally biased region" description="Low complexity" evidence="1">
    <location>
        <begin position="126"/>
        <end position="137"/>
    </location>
</feature>
<organism evidence="2 3">
    <name type="scientific">Phyllachora maydis</name>
    <dbReference type="NCBI Taxonomy" id="1825666"/>
    <lineage>
        <taxon>Eukaryota</taxon>
        <taxon>Fungi</taxon>
        <taxon>Dikarya</taxon>
        <taxon>Ascomycota</taxon>
        <taxon>Pezizomycotina</taxon>
        <taxon>Sordariomycetes</taxon>
        <taxon>Sordariomycetidae</taxon>
        <taxon>Phyllachorales</taxon>
        <taxon>Phyllachoraceae</taxon>
        <taxon>Phyllachora</taxon>
    </lineage>
</organism>